<evidence type="ECO:0000313" key="2">
    <source>
        <dbReference type="Proteomes" id="UP001194468"/>
    </source>
</evidence>
<dbReference type="Proteomes" id="UP001194468">
    <property type="component" value="Unassembled WGS sequence"/>
</dbReference>
<proteinExistence type="predicted"/>
<dbReference type="AlphaFoldDB" id="A0AAD4BVH2"/>
<evidence type="ECO:0000313" key="1">
    <source>
        <dbReference type="EMBL" id="KAF8440430.1"/>
    </source>
</evidence>
<gene>
    <name evidence="1" type="ORF">L210DRAFT_943898</name>
</gene>
<sequence>MRFYCSHTADWGKALGSHLYFQPSSDLRHLPLGLSLTAFFFKQALLSNVDYYYCHSLTPSHTVPYASSTLVHIFASSPHMQLMRFVHTIAPVYPHLSKFVPYLSNFISSFHRSSFVLHCTTYLLSCDPFVDRLGPLMNMERQLQFTVQFKHTTPSIHVPYVVSFVQQCK</sequence>
<accession>A0AAD4BVH2</accession>
<organism evidence="1 2">
    <name type="scientific">Boletus edulis BED1</name>
    <dbReference type="NCBI Taxonomy" id="1328754"/>
    <lineage>
        <taxon>Eukaryota</taxon>
        <taxon>Fungi</taxon>
        <taxon>Dikarya</taxon>
        <taxon>Basidiomycota</taxon>
        <taxon>Agaricomycotina</taxon>
        <taxon>Agaricomycetes</taxon>
        <taxon>Agaricomycetidae</taxon>
        <taxon>Boletales</taxon>
        <taxon>Boletineae</taxon>
        <taxon>Boletaceae</taxon>
        <taxon>Boletoideae</taxon>
        <taxon>Boletus</taxon>
    </lineage>
</organism>
<reference evidence="1" key="1">
    <citation type="submission" date="2019-10" db="EMBL/GenBank/DDBJ databases">
        <authorList>
            <consortium name="DOE Joint Genome Institute"/>
            <person name="Kuo A."/>
            <person name="Miyauchi S."/>
            <person name="Kiss E."/>
            <person name="Drula E."/>
            <person name="Kohler A."/>
            <person name="Sanchez-Garcia M."/>
            <person name="Andreopoulos B."/>
            <person name="Barry K.W."/>
            <person name="Bonito G."/>
            <person name="Buee M."/>
            <person name="Carver A."/>
            <person name="Chen C."/>
            <person name="Cichocki N."/>
            <person name="Clum A."/>
            <person name="Culley D."/>
            <person name="Crous P.W."/>
            <person name="Fauchery L."/>
            <person name="Girlanda M."/>
            <person name="Hayes R."/>
            <person name="Keri Z."/>
            <person name="LaButti K."/>
            <person name="Lipzen A."/>
            <person name="Lombard V."/>
            <person name="Magnuson J."/>
            <person name="Maillard F."/>
            <person name="Morin E."/>
            <person name="Murat C."/>
            <person name="Nolan M."/>
            <person name="Ohm R."/>
            <person name="Pangilinan J."/>
            <person name="Pereira M."/>
            <person name="Perotto S."/>
            <person name="Peter M."/>
            <person name="Riley R."/>
            <person name="Sitrit Y."/>
            <person name="Stielow B."/>
            <person name="Szollosi G."/>
            <person name="Zifcakova L."/>
            <person name="Stursova M."/>
            <person name="Spatafora J.W."/>
            <person name="Tedersoo L."/>
            <person name="Vaario L.-M."/>
            <person name="Yamada A."/>
            <person name="Yan M."/>
            <person name="Wang P."/>
            <person name="Xu J."/>
            <person name="Bruns T."/>
            <person name="Baldrian P."/>
            <person name="Vilgalys R."/>
            <person name="Henrissat B."/>
            <person name="Grigoriev I.V."/>
            <person name="Hibbett D."/>
            <person name="Nagy L.G."/>
            <person name="Martin F.M."/>
        </authorList>
    </citation>
    <scope>NUCLEOTIDE SEQUENCE</scope>
    <source>
        <strain evidence="1">BED1</strain>
    </source>
</reference>
<protein>
    <submittedName>
        <fullName evidence="1">Uncharacterized protein</fullName>
    </submittedName>
</protein>
<dbReference type="EMBL" id="WHUW01000012">
    <property type="protein sequence ID" value="KAF8440430.1"/>
    <property type="molecule type" value="Genomic_DNA"/>
</dbReference>
<keyword evidence="2" id="KW-1185">Reference proteome</keyword>
<name>A0AAD4BVH2_BOLED</name>
<reference evidence="1" key="2">
    <citation type="journal article" date="2020" name="Nat. Commun.">
        <title>Large-scale genome sequencing of mycorrhizal fungi provides insights into the early evolution of symbiotic traits.</title>
        <authorList>
            <person name="Miyauchi S."/>
            <person name="Kiss E."/>
            <person name="Kuo A."/>
            <person name="Drula E."/>
            <person name="Kohler A."/>
            <person name="Sanchez-Garcia M."/>
            <person name="Morin E."/>
            <person name="Andreopoulos B."/>
            <person name="Barry K.W."/>
            <person name="Bonito G."/>
            <person name="Buee M."/>
            <person name="Carver A."/>
            <person name="Chen C."/>
            <person name="Cichocki N."/>
            <person name="Clum A."/>
            <person name="Culley D."/>
            <person name="Crous P.W."/>
            <person name="Fauchery L."/>
            <person name="Girlanda M."/>
            <person name="Hayes R.D."/>
            <person name="Keri Z."/>
            <person name="LaButti K."/>
            <person name="Lipzen A."/>
            <person name="Lombard V."/>
            <person name="Magnuson J."/>
            <person name="Maillard F."/>
            <person name="Murat C."/>
            <person name="Nolan M."/>
            <person name="Ohm R.A."/>
            <person name="Pangilinan J."/>
            <person name="Pereira M.F."/>
            <person name="Perotto S."/>
            <person name="Peter M."/>
            <person name="Pfister S."/>
            <person name="Riley R."/>
            <person name="Sitrit Y."/>
            <person name="Stielow J.B."/>
            <person name="Szollosi G."/>
            <person name="Zifcakova L."/>
            <person name="Stursova M."/>
            <person name="Spatafora J.W."/>
            <person name="Tedersoo L."/>
            <person name="Vaario L.M."/>
            <person name="Yamada A."/>
            <person name="Yan M."/>
            <person name="Wang P."/>
            <person name="Xu J."/>
            <person name="Bruns T."/>
            <person name="Baldrian P."/>
            <person name="Vilgalys R."/>
            <person name="Dunand C."/>
            <person name="Henrissat B."/>
            <person name="Grigoriev I.V."/>
            <person name="Hibbett D."/>
            <person name="Nagy L.G."/>
            <person name="Martin F.M."/>
        </authorList>
    </citation>
    <scope>NUCLEOTIDE SEQUENCE</scope>
    <source>
        <strain evidence="1">BED1</strain>
    </source>
</reference>
<comment type="caution">
    <text evidence="1">The sequence shown here is derived from an EMBL/GenBank/DDBJ whole genome shotgun (WGS) entry which is preliminary data.</text>
</comment>